<accession>A0A365H3E6</accession>
<evidence type="ECO:0000256" key="5">
    <source>
        <dbReference type="ARBA" id="ARBA00023136"/>
    </source>
</evidence>
<comment type="subcellular location">
    <subcellularLocation>
        <location evidence="1">Membrane</location>
        <topology evidence="1">Multi-pass membrane protein</topology>
    </subcellularLocation>
</comment>
<feature type="transmembrane region" description="Helical" evidence="6">
    <location>
        <begin position="57"/>
        <end position="78"/>
    </location>
</feature>
<evidence type="ECO:0000256" key="6">
    <source>
        <dbReference type="SAM" id="Phobius"/>
    </source>
</evidence>
<keyword evidence="5 6" id="KW-0472">Membrane</keyword>
<proteinExistence type="inferred from homology"/>
<comment type="similarity">
    <text evidence="2">Belongs to the TspO/BZRP family.</text>
</comment>
<dbReference type="RefSeq" id="WP_111869168.1">
    <property type="nucleotide sequence ID" value="NZ_QLYX01000008.1"/>
</dbReference>
<dbReference type="Pfam" id="PF03073">
    <property type="entry name" value="TspO_MBR"/>
    <property type="match status" value="1"/>
</dbReference>
<keyword evidence="3 6" id="KW-0812">Transmembrane</keyword>
<evidence type="ECO:0000256" key="4">
    <source>
        <dbReference type="ARBA" id="ARBA00022989"/>
    </source>
</evidence>
<dbReference type="GO" id="GO:0033013">
    <property type="term" value="P:tetrapyrrole metabolic process"/>
    <property type="evidence" value="ECO:0007669"/>
    <property type="project" value="UniProtKB-ARBA"/>
</dbReference>
<keyword evidence="4 6" id="KW-1133">Transmembrane helix</keyword>
<gene>
    <name evidence="7" type="ORF">DPM19_18310</name>
</gene>
<name>A0A365H3E6_9ACTN</name>
<dbReference type="GO" id="GO:0016020">
    <property type="term" value="C:membrane"/>
    <property type="evidence" value="ECO:0007669"/>
    <property type="project" value="UniProtKB-SubCell"/>
</dbReference>
<evidence type="ECO:0000313" key="8">
    <source>
        <dbReference type="Proteomes" id="UP000251891"/>
    </source>
</evidence>
<dbReference type="OrthoDB" id="9795496at2"/>
<dbReference type="InterPro" id="IPR004307">
    <property type="entry name" value="TspO_MBR"/>
</dbReference>
<feature type="transmembrane region" description="Helical" evidence="6">
    <location>
        <begin position="85"/>
        <end position="105"/>
    </location>
</feature>
<dbReference type="Gene3D" id="1.20.1260.100">
    <property type="entry name" value="TspO/MBR protein"/>
    <property type="match status" value="1"/>
</dbReference>
<dbReference type="InterPro" id="IPR038330">
    <property type="entry name" value="TspO/MBR-related_sf"/>
</dbReference>
<dbReference type="CDD" id="cd15904">
    <property type="entry name" value="TSPO_MBR"/>
    <property type="match status" value="1"/>
</dbReference>
<dbReference type="PANTHER" id="PTHR10057:SF0">
    <property type="entry name" value="TRANSLOCATOR PROTEIN"/>
    <property type="match status" value="1"/>
</dbReference>
<dbReference type="EMBL" id="QLYX01000008">
    <property type="protein sequence ID" value="RAY13627.1"/>
    <property type="molecule type" value="Genomic_DNA"/>
</dbReference>
<organism evidence="7 8">
    <name type="scientific">Actinomadura craniellae</name>
    <dbReference type="NCBI Taxonomy" id="2231787"/>
    <lineage>
        <taxon>Bacteria</taxon>
        <taxon>Bacillati</taxon>
        <taxon>Actinomycetota</taxon>
        <taxon>Actinomycetes</taxon>
        <taxon>Streptosporangiales</taxon>
        <taxon>Thermomonosporaceae</taxon>
        <taxon>Actinomadura</taxon>
    </lineage>
</organism>
<dbReference type="AlphaFoldDB" id="A0A365H3E6"/>
<keyword evidence="8" id="KW-1185">Reference proteome</keyword>
<dbReference type="Proteomes" id="UP000251891">
    <property type="component" value="Unassembled WGS sequence"/>
</dbReference>
<dbReference type="PIRSF" id="PIRSF005859">
    <property type="entry name" value="PBR"/>
    <property type="match status" value="1"/>
</dbReference>
<dbReference type="FunFam" id="1.20.1260.100:FF:000001">
    <property type="entry name" value="translocator protein 2"/>
    <property type="match status" value="1"/>
</dbReference>
<comment type="caution">
    <text evidence="7">The sequence shown here is derived from an EMBL/GenBank/DDBJ whole genome shotgun (WGS) entry which is preliminary data.</text>
</comment>
<sequence>MVVHTERPSRAISLQAAGLVVFGVLAALAALVGALGVSGTGQEYAALDKPGWAPPSWLFGPVWSVLYAMIAVSGWLVWRRHGTPPALAVYAVQLVLNAAWTPIFFGAGQYGWAMLDIALLWLAIGATVLVFRPLSRPATWLLLPYWLWVTYAAALNFAIWTANT</sequence>
<feature type="transmembrane region" description="Helical" evidence="6">
    <location>
        <begin position="143"/>
        <end position="162"/>
    </location>
</feature>
<evidence type="ECO:0000256" key="2">
    <source>
        <dbReference type="ARBA" id="ARBA00007524"/>
    </source>
</evidence>
<feature type="transmembrane region" description="Helical" evidence="6">
    <location>
        <begin position="12"/>
        <end position="37"/>
    </location>
</feature>
<dbReference type="PANTHER" id="PTHR10057">
    <property type="entry name" value="PERIPHERAL-TYPE BENZODIAZEPINE RECEPTOR"/>
    <property type="match status" value="1"/>
</dbReference>
<protein>
    <submittedName>
        <fullName evidence="7">Tryptophan-rich sensory protein</fullName>
    </submittedName>
</protein>
<feature type="transmembrane region" description="Helical" evidence="6">
    <location>
        <begin position="111"/>
        <end position="131"/>
    </location>
</feature>
<evidence type="ECO:0000256" key="3">
    <source>
        <dbReference type="ARBA" id="ARBA00022692"/>
    </source>
</evidence>
<evidence type="ECO:0000313" key="7">
    <source>
        <dbReference type="EMBL" id="RAY13627.1"/>
    </source>
</evidence>
<evidence type="ECO:0000256" key="1">
    <source>
        <dbReference type="ARBA" id="ARBA00004141"/>
    </source>
</evidence>
<reference evidence="7 8" key="1">
    <citation type="submission" date="2018-06" db="EMBL/GenBank/DDBJ databases">
        <title>Actinomadura craniellae sp. nov. isolated from marine sponge Craniella sp.</title>
        <authorList>
            <person name="Li L."/>
            <person name="Xu Q.H."/>
            <person name="Lin H.W."/>
            <person name="Lu Y.H."/>
        </authorList>
    </citation>
    <scope>NUCLEOTIDE SEQUENCE [LARGE SCALE GENOMIC DNA]</scope>
    <source>
        <strain evidence="7 8">LHW63021</strain>
    </source>
</reference>